<proteinExistence type="predicted"/>
<name>A0A1I2MHP0_9CLOT</name>
<dbReference type="AlphaFoldDB" id="A0A1I2MHP0"/>
<gene>
    <name evidence="2" type="ORF">DBY38_15090</name>
    <name evidence="3" type="ORF">SAMN04487885_1157</name>
</gene>
<sequence>MIICFLVAIVLLMKLCFVAVDEEGILGIITSKIGSIILVVLLMGILTIVYPKLDRKINKKNLEMYQEMMDVNQKMEFMSWRLSIDSDYAKEIRLYNMQGMIYREWKKLSIDIIEFYQKFWKVMRKFLMTTSFLSDFVLLVAYYHRSSFFFRSKSFLSTGITSGFKHKTTALKFCFQCCFLIYKLYFILTKFKCIIFYVNFFIAY</sequence>
<feature type="transmembrane region" description="Helical" evidence="1">
    <location>
        <begin position="126"/>
        <end position="144"/>
    </location>
</feature>
<evidence type="ECO:0000313" key="5">
    <source>
        <dbReference type="Proteomes" id="UP000246114"/>
    </source>
</evidence>
<reference evidence="2 5" key="2">
    <citation type="submission" date="2018-03" db="EMBL/GenBank/DDBJ databases">
        <title>The uncultured portion of the human microbiome is neutrally assembled.</title>
        <authorList>
            <person name="Jeraldo P."/>
            <person name="Boardman L."/>
            <person name="White B.A."/>
            <person name="Nelson H."/>
            <person name="Goldenfeld N."/>
            <person name="Chia N."/>
        </authorList>
    </citation>
    <scope>NUCLEOTIDE SEQUENCE [LARGE SCALE GENOMIC DNA]</scope>
    <source>
        <strain evidence="2">CIM:MAG 903</strain>
    </source>
</reference>
<keyword evidence="1" id="KW-0812">Transmembrane</keyword>
<feature type="transmembrane region" description="Helical" evidence="1">
    <location>
        <begin position="28"/>
        <end position="50"/>
    </location>
</feature>
<dbReference type="OrthoDB" id="1699242at2"/>
<dbReference type="EMBL" id="QAMZ01000058">
    <property type="protein sequence ID" value="PWL51249.1"/>
    <property type="molecule type" value="Genomic_DNA"/>
</dbReference>
<protein>
    <submittedName>
        <fullName evidence="3">Uncharacterized protein</fullName>
    </submittedName>
</protein>
<dbReference type="EMBL" id="FOOE01000015">
    <property type="protein sequence ID" value="SFF91003.1"/>
    <property type="molecule type" value="Genomic_DNA"/>
</dbReference>
<dbReference type="STRING" id="1529.SAMN04487885_1157"/>
<dbReference type="Proteomes" id="UP000182135">
    <property type="component" value="Unassembled WGS sequence"/>
</dbReference>
<organism evidence="3 4">
    <name type="scientific">Clostridium cadaveris</name>
    <dbReference type="NCBI Taxonomy" id="1529"/>
    <lineage>
        <taxon>Bacteria</taxon>
        <taxon>Bacillati</taxon>
        <taxon>Bacillota</taxon>
        <taxon>Clostridia</taxon>
        <taxon>Eubacteriales</taxon>
        <taxon>Clostridiaceae</taxon>
        <taxon>Clostridium</taxon>
    </lineage>
</organism>
<keyword evidence="1" id="KW-1133">Transmembrane helix</keyword>
<dbReference type="Proteomes" id="UP000246114">
    <property type="component" value="Unassembled WGS sequence"/>
</dbReference>
<evidence type="ECO:0000256" key="1">
    <source>
        <dbReference type="SAM" id="Phobius"/>
    </source>
</evidence>
<evidence type="ECO:0000313" key="3">
    <source>
        <dbReference type="EMBL" id="SFF91003.1"/>
    </source>
</evidence>
<evidence type="ECO:0000313" key="4">
    <source>
        <dbReference type="Proteomes" id="UP000182135"/>
    </source>
</evidence>
<keyword evidence="4" id="KW-1185">Reference proteome</keyword>
<reference evidence="3 4" key="1">
    <citation type="submission" date="2016-10" db="EMBL/GenBank/DDBJ databases">
        <authorList>
            <person name="de Groot N.N."/>
        </authorList>
    </citation>
    <scope>NUCLEOTIDE SEQUENCE [LARGE SCALE GENOMIC DNA]</scope>
    <source>
        <strain evidence="3 4">NLAE-zl-G419</strain>
    </source>
</reference>
<dbReference type="RefSeq" id="WP_027638923.1">
    <property type="nucleotide sequence ID" value="NZ_CABMJC010000003.1"/>
</dbReference>
<accession>A0A1I2MHP0</accession>
<keyword evidence="1" id="KW-0472">Membrane</keyword>
<evidence type="ECO:0000313" key="2">
    <source>
        <dbReference type="EMBL" id="PWL51249.1"/>
    </source>
</evidence>
<dbReference type="GeneID" id="90544087"/>